<dbReference type="GO" id="GO:0016746">
    <property type="term" value="F:acyltransferase activity"/>
    <property type="evidence" value="ECO:0007669"/>
    <property type="project" value="UniProtKB-KW"/>
</dbReference>
<name>A0ABT7UHT7_9FIRM</name>
<evidence type="ECO:0000313" key="3">
    <source>
        <dbReference type="Proteomes" id="UP001529275"/>
    </source>
</evidence>
<evidence type="ECO:0000259" key="1">
    <source>
        <dbReference type="PROSITE" id="PS51186"/>
    </source>
</evidence>
<keyword evidence="2" id="KW-0808">Transferase</keyword>
<reference evidence="3" key="1">
    <citation type="submission" date="2023-06" db="EMBL/GenBank/DDBJ databases">
        <title>Identification and characterization of horizontal gene transfer across gut microbiota members of farm animals based on homology search.</title>
        <authorList>
            <person name="Zeman M."/>
            <person name="Kubasova T."/>
            <person name="Jahodarova E."/>
            <person name="Nykrynova M."/>
            <person name="Rychlik I."/>
        </authorList>
    </citation>
    <scope>NUCLEOTIDE SEQUENCE [LARGE SCALE GENOMIC DNA]</scope>
    <source>
        <strain evidence="3">ET341</strain>
    </source>
</reference>
<dbReference type="InterPro" id="IPR016181">
    <property type="entry name" value="Acyl_CoA_acyltransferase"/>
</dbReference>
<proteinExistence type="predicted"/>
<dbReference type="CDD" id="cd04301">
    <property type="entry name" value="NAT_SF"/>
    <property type="match status" value="1"/>
</dbReference>
<dbReference type="Gene3D" id="3.40.630.30">
    <property type="match status" value="1"/>
</dbReference>
<reference evidence="2 3" key="2">
    <citation type="submission" date="2023-06" db="EMBL/GenBank/DDBJ databases">
        <authorList>
            <person name="Zeman M."/>
            <person name="Kubasova T."/>
            <person name="Jahodarova E."/>
            <person name="Nykrynova M."/>
            <person name="Rychlik I."/>
        </authorList>
    </citation>
    <scope>NUCLEOTIDE SEQUENCE [LARGE SCALE GENOMIC DNA]</scope>
    <source>
        <strain evidence="2 3">ET341</strain>
    </source>
</reference>
<dbReference type="PANTHER" id="PTHR13355:SF22">
    <property type="entry name" value="SLL0786 PROTEIN"/>
    <property type="match status" value="1"/>
</dbReference>
<organism evidence="2 3">
    <name type="scientific">Massilimicrobiota timonensis</name>
    <dbReference type="NCBI Taxonomy" id="1776392"/>
    <lineage>
        <taxon>Bacteria</taxon>
        <taxon>Bacillati</taxon>
        <taxon>Bacillota</taxon>
        <taxon>Erysipelotrichia</taxon>
        <taxon>Erysipelotrichales</taxon>
        <taxon>Erysipelotrichaceae</taxon>
        <taxon>Massilimicrobiota</taxon>
    </lineage>
</organism>
<dbReference type="Pfam" id="PF13673">
    <property type="entry name" value="Acetyltransf_10"/>
    <property type="match status" value="1"/>
</dbReference>
<keyword evidence="2" id="KW-0012">Acyltransferase</keyword>
<protein>
    <submittedName>
        <fullName evidence="2">GNAT family N-acetyltransferase</fullName>
        <ecNumber evidence="2">2.3.1.-</ecNumber>
    </submittedName>
</protein>
<dbReference type="EMBL" id="JAUDCK010000013">
    <property type="protein sequence ID" value="MDM8195710.1"/>
    <property type="molecule type" value="Genomic_DNA"/>
</dbReference>
<dbReference type="PANTHER" id="PTHR13355">
    <property type="entry name" value="GLUCOSAMINE 6-PHOSPHATE N-ACETYLTRANSFERASE"/>
    <property type="match status" value="1"/>
</dbReference>
<dbReference type="EC" id="2.3.1.-" evidence="2"/>
<dbReference type="RefSeq" id="WP_168080646.1">
    <property type="nucleotide sequence ID" value="NZ_JAUDCK010000013.1"/>
</dbReference>
<dbReference type="InterPro" id="IPR000182">
    <property type="entry name" value="GNAT_dom"/>
</dbReference>
<comment type="caution">
    <text evidence="2">The sequence shown here is derived from an EMBL/GenBank/DDBJ whole genome shotgun (WGS) entry which is preliminary data.</text>
</comment>
<feature type="domain" description="N-acetyltransferase" evidence="1">
    <location>
        <begin position="1"/>
        <end position="136"/>
    </location>
</feature>
<sequence length="136" mass="16196">MNYQFFNKLPEEAKMIREKVFVEEQGFQNEFDEQDEHSWHLVIYDYRTPVGCARMFDEKGDIVFGRIAVIPEKRHKHLGSYILHELEKKARELGYPKAKLSAQVSAMGFYEKNGFQAYGEEYLDEFCPHIHMEKRL</sequence>
<dbReference type="Proteomes" id="UP001529275">
    <property type="component" value="Unassembled WGS sequence"/>
</dbReference>
<evidence type="ECO:0000313" key="2">
    <source>
        <dbReference type="EMBL" id="MDM8195710.1"/>
    </source>
</evidence>
<dbReference type="PROSITE" id="PS51186">
    <property type="entry name" value="GNAT"/>
    <property type="match status" value="1"/>
</dbReference>
<dbReference type="SUPFAM" id="SSF55729">
    <property type="entry name" value="Acyl-CoA N-acyltransferases (Nat)"/>
    <property type="match status" value="1"/>
</dbReference>
<dbReference type="InterPro" id="IPR039143">
    <property type="entry name" value="GNPNAT1-like"/>
</dbReference>
<accession>A0ABT7UHT7</accession>
<gene>
    <name evidence="2" type="ORF">QUV98_05205</name>
</gene>
<keyword evidence="3" id="KW-1185">Reference proteome</keyword>